<protein>
    <recommendedName>
        <fullName evidence="3">AB hydrolase-1 domain-containing protein</fullName>
    </recommendedName>
</protein>
<dbReference type="EMBL" id="CAEY01000640">
    <property type="status" value="NOT_ANNOTATED_CDS"/>
    <property type="molecule type" value="Genomic_DNA"/>
</dbReference>
<sequence length="222" mass="25058">MIDYDTPAIIGHVLNTTGFASLGWIGHSQGTLMMFGLLADQPHYSLMVKPFIAMAPVCFVDNIMLSLRIASRVPFLLVVDGNPKSVKLIYPLMGYNLEELNSSRVDVYRAHGYAVSSFWNLVHFGQNIVAGDFKRFDYGTSENISRYNGPSPPKFPLTQINSTQIALIYSKSDQLGDNKDVARLIDTIKVPLLRDYFVPLPSWNHLDFIYGKDIYTYVHQET</sequence>
<keyword evidence="2" id="KW-1185">Reference proteome</keyword>
<dbReference type="EnsemblMetazoa" id="tetur24g00950.1">
    <property type="protein sequence ID" value="tetur24g00950.1"/>
    <property type="gene ID" value="tetur24g00950"/>
</dbReference>
<reference evidence="1" key="2">
    <citation type="submission" date="2015-06" db="UniProtKB">
        <authorList>
            <consortium name="EnsemblMetazoa"/>
        </authorList>
    </citation>
    <scope>IDENTIFICATION</scope>
</reference>
<dbReference type="HOGENOM" id="CLU_010974_4_2_1"/>
<dbReference type="InterPro" id="IPR029058">
    <property type="entry name" value="AB_hydrolase_fold"/>
</dbReference>
<dbReference type="PANTHER" id="PTHR11005">
    <property type="entry name" value="LYSOSOMAL ACID LIPASE-RELATED"/>
    <property type="match status" value="1"/>
</dbReference>
<dbReference type="SUPFAM" id="SSF53474">
    <property type="entry name" value="alpha/beta-Hydrolases"/>
    <property type="match status" value="1"/>
</dbReference>
<accession>T1KWA5</accession>
<dbReference type="Gene3D" id="3.40.50.1820">
    <property type="entry name" value="alpha/beta hydrolase"/>
    <property type="match status" value="2"/>
</dbReference>
<evidence type="ECO:0008006" key="3">
    <source>
        <dbReference type="Google" id="ProtNLM"/>
    </source>
</evidence>
<proteinExistence type="predicted"/>
<dbReference type="AlphaFoldDB" id="T1KWA5"/>
<name>T1KWA5_TETUR</name>
<organism evidence="1 2">
    <name type="scientific">Tetranychus urticae</name>
    <name type="common">Two-spotted spider mite</name>
    <dbReference type="NCBI Taxonomy" id="32264"/>
    <lineage>
        <taxon>Eukaryota</taxon>
        <taxon>Metazoa</taxon>
        <taxon>Ecdysozoa</taxon>
        <taxon>Arthropoda</taxon>
        <taxon>Chelicerata</taxon>
        <taxon>Arachnida</taxon>
        <taxon>Acari</taxon>
        <taxon>Acariformes</taxon>
        <taxon>Trombidiformes</taxon>
        <taxon>Prostigmata</taxon>
        <taxon>Eleutherengona</taxon>
        <taxon>Raphignathae</taxon>
        <taxon>Tetranychoidea</taxon>
        <taxon>Tetranychidae</taxon>
        <taxon>Tetranychus</taxon>
    </lineage>
</organism>
<evidence type="ECO:0000313" key="1">
    <source>
        <dbReference type="EnsemblMetazoa" id="tetur24g00950.1"/>
    </source>
</evidence>
<dbReference type="eggNOG" id="KOG2624">
    <property type="taxonomic scope" value="Eukaryota"/>
</dbReference>
<evidence type="ECO:0000313" key="2">
    <source>
        <dbReference type="Proteomes" id="UP000015104"/>
    </source>
</evidence>
<dbReference type="Proteomes" id="UP000015104">
    <property type="component" value="Unassembled WGS sequence"/>
</dbReference>
<reference evidence="2" key="1">
    <citation type="submission" date="2011-08" db="EMBL/GenBank/DDBJ databases">
        <authorList>
            <person name="Rombauts S."/>
        </authorList>
    </citation>
    <scope>NUCLEOTIDE SEQUENCE</scope>
    <source>
        <strain evidence="2">London</strain>
    </source>
</reference>